<dbReference type="OrthoDB" id="5390672at2759"/>
<evidence type="ECO:0000259" key="2">
    <source>
        <dbReference type="Pfam" id="PF10159"/>
    </source>
</evidence>
<dbReference type="GO" id="GO:0016301">
    <property type="term" value="F:kinase activity"/>
    <property type="evidence" value="ECO:0007669"/>
    <property type="project" value="UniProtKB-KW"/>
</dbReference>
<accession>A0A5J5EMQ5</accession>
<proteinExistence type="predicted"/>
<dbReference type="InterPro" id="IPR019315">
    <property type="entry name" value="MMTA2_N"/>
</dbReference>
<keyword evidence="3" id="KW-0418">Kinase</keyword>
<dbReference type="Pfam" id="PF10159">
    <property type="entry name" value="MMtag"/>
    <property type="match status" value="1"/>
</dbReference>
<feature type="compositionally biased region" description="Basic residues" evidence="1">
    <location>
        <begin position="186"/>
        <end position="210"/>
    </location>
</feature>
<dbReference type="PANTHER" id="PTHR14580">
    <property type="entry name" value="MULTIPLE MYELOMA TUMOR-ASSOCIATED PROTEIN 2 FAMILY MEMBER"/>
    <property type="match status" value="1"/>
</dbReference>
<evidence type="ECO:0000313" key="3">
    <source>
        <dbReference type="EMBL" id="KAA8896317.1"/>
    </source>
</evidence>
<dbReference type="Proteomes" id="UP000326924">
    <property type="component" value="Unassembled WGS sequence"/>
</dbReference>
<keyword evidence="4" id="KW-1185">Reference proteome</keyword>
<feature type="compositionally biased region" description="Basic and acidic residues" evidence="1">
    <location>
        <begin position="107"/>
        <end position="129"/>
    </location>
</feature>
<feature type="domain" description="Multiple myeloma tumor-associated protein 2-like N-terminal" evidence="2">
    <location>
        <begin position="13"/>
        <end position="90"/>
    </location>
</feature>
<evidence type="ECO:0000256" key="1">
    <source>
        <dbReference type="SAM" id="MobiDB-lite"/>
    </source>
</evidence>
<comment type="caution">
    <text evidence="3">The sequence shown here is derived from an EMBL/GenBank/DDBJ whole genome shotgun (WGS) entry which is preliminary data.</text>
</comment>
<gene>
    <name evidence="3" type="ORF">FN846DRAFT_965316</name>
</gene>
<dbReference type="InParanoid" id="A0A5J5EMQ5"/>
<feature type="region of interest" description="Disordered" evidence="1">
    <location>
        <begin position="86"/>
        <end position="216"/>
    </location>
</feature>
<sequence length="216" mass="25907">MDLLSSLRKGDSSRGGHAEFSWDAVKEDKDRENYLGHSLMAPVGRWQRGKDLTWYAKGETKDSATEEDQRQKEIRRIKQAEEDAIAAALGLPVPNRDNANEAPLGERAGKDEHEGKGSKGGKGREDKGKERSRRHRSRDRDRSRDRERRHRHRSRSRNRDREPRHRDERDMEHKHRDEKDRDRDRDRRRRPEGRKRTRSRDRTRSPRRRRDRESRR</sequence>
<dbReference type="InterPro" id="IPR039207">
    <property type="entry name" value="MMTAG2-like"/>
</dbReference>
<name>A0A5J5EMQ5_9PEZI</name>
<dbReference type="PANTHER" id="PTHR14580:SF0">
    <property type="entry name" value="MULTIPLE MYELOMA TUMOR-ASSOCIATED PROTEIN 2"/>
    <property type="match status" value="1"/>
</dbReference>
<evidence type="ECO:0000313" key="4">
    <source>
        <dbReference type="Proteomes" id="UP000326924"/>
    </source>
</evidence>
<reference evidence="3 4" key="1">
    <citation type="submission" date="2019-09" db="EMBL/GenBank/DDBJ databases">
        <title>Draft genome of the ectomycorrhizal ascomycete Sphaerosporella brunnea.</title>
        <authorList>
            <consortium name="DOE Joint Genome Institute"/>
            <person name="Benucci G.M."/>
            <person name="Marozzi G."/>
            <person name="Antonielli L."/>
            <person name="Sanchez S."/>
            <person name="Marco P."/>
            <person name="Wang X."/>
            <person name="Falini L.B."/>
            <person name="Barry K."/>
            <person name="Haridas S."/>
            <person name="Lipzen A."/>
            <person name="Labutti K."/>
            <person name="Grigoriev I.V."/>
            <person name="Murat C."/>
            <person name="Martin F."/>
            <person name="Albertini E."/>
            <person name="Donnini D."/>
            <person name="Bonito G."/>
        </authorList>
    </citation>
    <scope>NUCLEOTIDE SEQUENCE [LARGE SCALE GENOMIC DNA]</scope>
    <source>
        <strain evidence="3 4">Sb_GMNB300</strain>
    </source>
</reference>
<protein>
    <submittedName>
        <fullName evidence="3">Kinase phosphorylation protein-domain-containing protein</fullName>
    </submittedName>
</protein>
<dbReference type="EMBL" id="VXIS01000216">
    <property type="protein sequence ID" value="KAA8896317.1"/>
    <property type="molecule type" value="Genomic_DNA"/>
</dbReference>
<dbReference type="AlphaFoldDB" id="A0A5J5EMQ5"/>
<organism evidence="3 4">
    <name type="scientific">Sphaerosporella brunnea</name>
    <dbReference type="NCBI Taxonomy" id="1250544"/>
    <lineage>
        <taxon>Eukaryota</taxon>
        <taxon>Fungi</taxon>
        <taxon>Dikarya</taxon>
        <taxon>Ascomycota</taxon>
        <taxon>Pezizomycotina</taxon>
        <taxon>Pezizomycetes</taxon>
        <taxon>Pezizales</taxon>
        <taxon>Pyronemataceae</taxon>
        <taxon>Sphaerosporella</taxon>
    </lineage>
</organism>
<keyword evidence="3" id="KW-0808">Transferase</keyword>
<feature type="compositionally biased region" description="Basic and acidic residues" evidence="1">
    <location>
        <begin position="157"/>
        <end position="185"/>
    </location>
</feature>
<feature type="compositionally biased region" description="Basic residues" evidence="1">
    <location>
        <begin position="147"/>
        <end position="156"/>
    </location>
</feature>